<evidence type="ECO:0000256" key="1">
    <source>
        <dbReference type="ARBA" id="ARBA00022679"/>
    </source>
</evidence>
<feature type="domain" description="Adenylyltransferase AadA C-terminal" evidence="2">
    <location>
        <begin position="2"/>
        <end position="86"/>
    </location>
</feature>
<keyword evidence="1" id="KW-0808">Transferase</keyword>
<dbReference type="AlphaFoldDB" id="A0A1F5EK27"/>
<accession>A0A1F5EK27</accession>
<organism evidence="3 4">
    <name type="scientific">Candidatus Berkelbacteria bacterium RIFCSPHIGHO2_12_FULL_36_9</name>
    <dbReference type="NCBI Taxonomy" id="1797469"/>
    <lineage>
        <taxon>Bacteria</taxon>
        <taxon>Candidatus Berkelbacteria</taxon>
    </lineage>
</organism>
<comment type="caution">
    <text evidence="3">The sequence shown here is derived from an EMBL/GenBank/DDBJ whole genome shotgun (WGS) entry which is preliminary data.</text>
</comment>
<protein>
    <recommendedName>
        <fullName evidence="2">Adenylyltransferase AadA C-terminal domain-containing protein</fullName>
    </recommendedName>
</protein>
<dbReference type="Pfam" id="PF13427">
    <property type="entry name" value="AadA_C"/>
    <property type="match status" value="1"/>
</dbReference>
<proteinExistence type="predicted"/>
<reference evidence="3 4" key="1">
    <citation type="journal article" date="2016" name="Nat. Commun.">
        <title>Thousands of microbial genomes shed light on interconnected biogeochemical processes in an aquifer system.</title>
        <authorList>
            <person name="Anantharaman K."/>
            <person name="Brown C.T."/>
            <person name="Hug L.A."/>
            <person name="Sharon I."/>
            <person name="Castelle C.J."/>
            <person name="Probst A.J."/>
            <person name="Thomas B.C."/>
            <person name="Singh A."/>
            <person name="Wilkins M.J."/>
            <person name="Karaoz U."/>
            <person name="Brodie E.L."/>
            <person name="Williams K.H."/>
            <person name="Hubbard S.S."/>
            <person name="Banfield J.F."/>
        </authorList>
    </citation>
    <scope>NUCLEOTIDE SEQUENCE [LARGE SCALE GENOMIC DNA]</scope>
</reference>
<evidence type="ECO:0000259" key="2">
    <source>
        <dbReference type="Pfam" id="PF13427"/>
    </source>
</evidence>
<dbReference type="STRING" id="1797469.A3F08_00760"/>
<dbReference type="EMBL" id="MEZV01000013">
    <property type="protein sequence ID" value="OGD67546.1"/>
    <property type="molecule type" value="Genomic_DNA"/>
</dbReference>
<dbReference type="Proteomes" id="UP000176451">
    <property type="component" value="Unassembled WGS sequence"/>
</dbReference>
<name>A0A1F5EK27_9BACT</name>
<dbReference type="GO" id="GO:0016740">
    <property type="term" value="F:transferase activity"/>
    <property type="evidence" value="ECO:0007669"/>
    <property type="project" value="UniProtKB-KW"/>
</dbReference>
<gene>
    <name evidence="3" type="ORF">A3F08_00760</name>
</gene>
<evidence type="ECO:0000313" key="4">
    <source>
        <dbReference type="Proteomes" id="UP000176451"/>
    </source>
</evidence>
<sequence>MRRNIKNLSQKSLVDQVYTVLTLCRVYHTAKTGKIISKEEAGNWCLTILDKKYIGLVKTALANLGLHQKNINQSLKEQLPKFVKYIGKKLEYEQRRQK</sequence>
<evidence type="ECO:0000313" key="3">
    <source>
        <dbReference type="EMBL" id="OGD67546.1"/>
    </source>
</evidence>
<dbReference type="InterPro" id="IPR025184">
    <property type="entry name" value="AadA_C"/>
</dbReference>